<proteinExistence type="predicted"/>
<evidence type="ECO:0000313" key="1">
    <source>
        <dbReference type="EMBL" id="MDW8550271.1"/>
    </source>
</evidence>
<evidence type="ECO:0008006" key="3">
    <source>
        <dbReference type="Google" id="ProtNLM"/>
    </source>
</evidence>
<gene>
    <name evidence="1" type="ORF">NG800_015190</name>
</gene>
<dbReference type="RefSeq" id="WP_063970851.1">
    <property type="nucleotide sequence ID" value="NZ_JAMXLT020000028.1"/>
</dbReference>
<comment type="caution">
    <text evidence="1">The sequence shown here is derived from an EMBL/GenBank/DDBJ whole genome shotgun (WGS) entry which is preliminary data.</text>
</comment>
<protein>
    <recommendedName>
        <fullName evidence="3">WG repeat-containing protein</fullName>
    </recommendedName>
</protein>
<evidence type="ECO:0000313" key="2">
    <source>
        <dbReference type="Proteomes" id="UP001204439"/>
    </source>
</evidence>
<name>A0ABU4JKU7_9FLAO</name>
<dbReference type="EMBL" id="JAMXLT020000028">
    <property type="protein sequence ID" value="MDW8550271.1"/>
    <property type="molecule type" value="Genomic_DNA"/>
</dbReference>
<accession>A0ABU4JKU7</accession>
<dbReference type="PROSITE" id="PS51257">
    <property type="entry name" value="PROKAR_LIPOPROTEIN"/>
    <property type="match status" value="1"/>
</dbReference>
<keyword evidence="2" id="KW-1185">Reference proteome</keyword>
<organism evidence="1 2">
    <name type="scientific">Epilithonimonas ginsengisoli</name>
    <dbReference type="NCBI Taxonomy" id="1245592"/>
    <lineage>
        <taxon>Bacteria</taxon>
        <taxon>Pseudomonadati</taxon>
        <taxon>Bacteroidota</taxon>
        <taxon>Flavobacteriia</taxon>
        <taxon>Flavobacteriales</taxon>
        <taxon>Weeksellaceae</taxon>
        <taxon>Chryseobacterium group</taxon>
        <taxon>Epilithonimonas</taxon>
    </lineage>
</organism>
<reference evidence="1 2" key="1">
    <citation type="submission" date="2023-11" db="EMBL/GenBank/DDBJ databases">
        <title>First isolation, identification, and characterization of non-pathogenic Epilithonimonas ginsengisoli isolated from diseased farmed rainbow trout (Oncorhynchus mykiss) in Chile.</title>
        <authorList>
            <person name="Miranda C.D."/>
            <person name="Irgang R."/>
            <person name="Concha C."/>
            <person name="Rojas R."/>
            <person name="Avendano R."/>
        </authorList>
    </citation>
    <scope>NUCLEOTIDE SEQUENCE [LARGE SCALE GENOMIC DNA]</scope>
    <source>
        <strain evidence="1 2">FP99</strain>
    </source>
</reference>
<sequence length="97" mass="11258">MKKLILFLILIISLSCNSEKEKKNLENTTWKFCGDNGAFLPDVFVFNEKYCSVKNDSIFWNNKDSLIGIVDTITLHYGARRLYVKDLRGNVGRYCEQ</sequence>
<dbReference type="Proteomes" id="UP001204439">
    <property type="component" value="Unassembled WGS sequence"/>
</dbReference>